<accession>A0AAV8FBP8</accession>
<dbReference type="CDD" id="cd00121">
    <property type="entry name" value="MATH"/>
    <property type="match status" value="1"/>
</dbReference>
<dbReference type="InterPro" id="IPR002083">
    <property type="entry name" value="MATH/TRAF_dom"/>
</dbReference>
<evidence type="ECO:0000256" key="2">
    <source>
        <dbReference type="ARBA" id="ARBA00010846"/>
    </source>
</evidence>
<dbReference type="PANTHER" id="PTHR26379">
    <property type="entry name" value="BTB/POZ AND MATH DOMAIN-CONTAINING PROTEIN 1"/>
    <property type="match status" value="1"/>
</dbReference>
<dbReference type="InterPro" id="IPR045005">
    <property type="entry name" value="BPM1-6"/>
</dbReference>
<dbReference type="EMBL" id="JAMFTS010000001">
    <property type="protein sequence ID" value="KAJ4814871.1"/>
    <property type="molecule type" value="Genomic_DNA"/>
</dbReference>
<dbReference type="AlphaFoldDB" id="A0AAV8FBP8"/>
<dbReference type="PANTHER" id="PTHR26379:SF187">
    <property type="entry name" value="OS07G0655300 PROTEIN"/>
    <property type="match status" value="1"/>
</dbReference>
<dbReference type="SMART" id="SM00225">
    <property type="entry name" value="BTB"/>
    <property type="match status" value="1"/>
</dbReference>
<comment type="caution">
    <text evidence="6">The sequence shown here is derived from an EMBL/GenBank/DDBJ whole genome shotgun (WGS) entry which is preliminary data.</text>
</comment>
<dbReference type="InterPro" id="IPR000210">
    <property type="entry name" value="BTB/POZ_dom"/>
</dbReference>
<feature type="transmembrane region" description="Helical" evidence="3">
    <location>
        <begin position="367"/>
        <end position="387"/>
    </location>
</feature>
<feature type="domain" description="MATH" evidence="5">
    <location>
        <begin position="28"/>
        <end position="153"/>
    </location>
</feature>
<dbReference type="Proteomes" id="UP001140206">
    <property type="component" value="Chromosome 2"/>
</dbReference>
<dbReference type="Pfam" id="PF24570">
    <property type="entry name" value="BACK_BPM_SPOP"/>
    <property type="match status" value="1"/>
</dbReference>
<organism evidence="6 8">
    <name type="scientific">Rhynchospora pubera</name>
    <dbReference type="NCBI Taxonomy" id="906938"/>
    <lineage>
        <taxon>Eukaryota</taxon>
        <taxon>Viridiplantae</taxon>
        <taxon>Streptophyta</taxon>
        <taxon>Embryophyta</taxon>
        <taxon>Tracheophyta</taxon>
        <taxon>Spermatophyta</taxon>
        <taxon>Magnoliopsida</taxon>
        <taxon>Liliopsida</taxon>
        <taxon>Poales</taxon>
        <taxon>Cyperaceae</taxon>
        <taxon>Cyperoideae</taxon>
        <taxon>Rhynchosporeae</taxon>
        <taxon>Rhynchospora</taxon>
    </lineage>
</organism>
<evidence type="ECO:0000313" key="7">
    <source>
        <dbReference type="EMBL" id="KAJ4814871.1"/>
    </source>
</evidence>
<dbReference type="SUPFAM" id="SSF49599">
    <property type="entry name" value="TRAF domain-like"/>
    <property type="match status" value="1"/>
</dbReference>
<keyword evidence="3" id="KW-0472">Membrane</keyword>
<evidence type="ECO:0000313" key="8">
    <source>
        <dbReference type="Proteomes" id="UP001140206"/>
    </source>
</evidence>
<keyword evidence="8" id="KW-1185">Reference proteome</keyword>
<dbReference type="InterPro" id="IPR011333">
    <property type="entry name" value="SKP1/BTB/POZ_sf"/>
</dbReference>
<evidence type="ECO:0000256" key="1">
    <source>
        <dbReference type="ARBA" id="ARBA00004906"/>
    </source>
</evidence>
<reference evidence="6" key="1">
    <citation type="submission" date="2022-08" db="EMBL/GenBank/DDBJ databases">
        <authorList>
            <person name="Marques A."/>
        </authorList>
    </citation>
    <scope>NUCLEOTIDE SEQUENCE</scope>
    <source>
        <strain evidence="6">RhyPub2mFocal</strain>
        <tissue evidence="6">Leaves</tissue>
    </source>
</reference>
<evidence type="ECO:0000256" key="3">
    <source>
        <dbReference type="SAM" id="Phobius"/>
    </source>
</evidence>
<dbReference type="Proteomes" id="UP001140206">
    <property type="component" value="Chromosome 1"/>
</dbReference>
<dbReference type="EMBL" id="JAMFTS010000002">
    <property type="protein sequence ID" value="KAJ4791045.1"/>
    <property type="molecule type" value="Genomic_DNA"/>
</dbReference>
<dbReference type="InterPro" id="IPR008974">
    <property type="entry name" value="TRAF-like"/>
</dbReference>
<dbReference type="PROSITE" id="PS50144">
    <property type="entry name" value="MATH"/>
    <property type="match status" value="1"/>
</dbReference>
<evidence type="ECO:0000259" key="4">
    <source>
        <dbReference type="PROSITE" id="PS50097"/>
    </source>
</evidence>
<evidence type="ECO:0000259" key="5">
    <source>
        <dbReference type="PROSITE" id="PS50144"/>
    </source>
</evidence>
<dbReference type="Gene3D" id="2.60.210.10">
    <property type="entry name" value="Apoptosis, Tumor Necrosis Factor Receptor Associated Protein 2, Chain A"/>
    <property type="match status" value="1"/>
</dbReference>
<comment type="similarity">
    <text evidence="2">Belongs to the Tdpoz family.</text>
</comment>
<protein>
    <submittedName>
        <fullName evidence="6">BTB/POZ/MATH-domain protein</fullName>
    </submittedName>
</protein>
<gene>
    <name evidence="7" type="ORF">LUZ62_027437</name>
    <name evidence="6" type="ORF">LUZ62_042291</name>
</gene>
<dbReference type="InterPro" id="IPR056423">
    <property type="entry name" value="BACK_BPM_SPOP"/>
</dbReference>
<dbReference type="Pfam" id="PF00651">
    <property type="entry name" value="BTB"/>
    <property type="match status" value="1"/>
</dbReference>
<dbReference type="Gene3D" id="1.25.40.420">
    <property type="match status" value="1"/>
</dbReference>
<comment type="pathway">
    <text evidence="1">Protein modification; protein ubiquitination.</text>
</comment>
<dbReference type="PROSITE" id="PS50097">
    <property type="entry name" value="BTB"/>
    <property type="match status" value="1"/>
</dbReference>
<dbReference type="Gene3D" id="3.30.710.10">
    <property type="entry name" value="Potassium Channel Kv1.1, Chain A"/>
    <property type="match status" value="1"/>
</dbReference>
<sequence>MGNGLSSESSTFSLPTTPTTIQTTEAVTGSHQMKITNYSQTERMGVGWHITSAPFSVGSCTWAIEYYPCGTEKVHESYISLGLSLCHGPGIIHALFHFTLLDWQGTIWEDAKSKFSSKVFSLGDVCIVHFLERKSLEESGYLKADSFIIHCTVTTMKYPCVPKNNIAQSITIPPCNLCEQLCRSLASGLGTDVTFRVDGKRIHAHKCVLAASSPVFKAMLFGPMKEKDKNLIQIKEIKAPIFKAMLNFIYTGKLSDTSLHGASCWMHQHLLVAADRFALERLRSTCEFLLCRDLDVDNVSTTLVLAEQYNCRQLKAACLKYIASHKILMLVMATDGFQHLISSCPWMLGEINARTSAATTSAISGRVITVLMLSLCVVWIVVMYFTLL</sequence>
<keyword evidence="3" id="KW-1133">Transmembrane helix</keyword>
<dbReference type="Pfam" id="PF22486">
    <property type="entry name" value="MATH_2"/>
    <property type="match status" value="1"/>
</dbReference>
<proteinExistence type="inferred from homology"/>
<name>A0AAV8FBP8_9POAL</name>
<dbReference type="SUPFAM" id="SSF54695">
    <property type="entry name" value="POZ domain"/>
    <property type="match status" value="1"/>
</dbReference>
<keyword evidence="3" id="KW-0812">Transmembrane</keyword>
<dbReference type="GO" id="GO:0016567">
    <property type="term" value="P:protein ubiquitination"/>
    <property type="evidence" value="ECO:0007669"/>
    <property type="project" value="InterPro"/>
</dbReference>
<evidence type="ECO:0000313" key="6">
    <source>
        <dbReference type="EMBL" id="KAJ4791045.1"/>
    </source>
</evidence>
<feature type="domain" description="BTB" evidence="4">
    <location>
        <begin position="191"/>
        <end position="258"/>
    </location>
</feature>